<dbReference type="GO" id="GO:0004519">
    <property type="term" value="F:endonuclease activity"/>
    <property type="evidence" value="ECO:0007669"/>
    <property type="project" value="TreeGrafter"/>
</dbReference>
<name>A0A8C6ZPL1_NOTPE</name>
<evidence type="ECO:0000313" key="2">
    <source>
        <dbReference type="Proteomes" id="UP000694420"/>
    </source>
</evidence>
<sequence length="220" mass="25574">MKGLYFSSPVVSNAWDSNASLKVWGNQDRNSKLNHSQAQQPPVCHMMRKKMHLIGQVLSVGALLEDNPGGIILSTDDYFYKNGQYHYDASCLGEAHDWNRKRAKEAFEKRVSPIIIDNTNIQAWEMKPYVTLQFKYKVMFREPDTWWKFKPKELERRNIHGISKEKIKRMLERYERCLSVSSILNSSVPEKSEAAGWSEDSSQEESSRLDIFTVFVFSNK</sequence>
<dbReference type="PANTHER" id="PTHR46535">
    <property type="entry name" value="NEDD4-BINDING PROTEIN 2"/>
    <property type="match status" value="1"/>
</dbReference>
<dbReference type="Proteomes" id="UP000694420">
    <property type="component" value="Unplaced"/>
</dbReference>
<dbReference type="GO" id="GO:0005634">
    <property type="term" value="C:nucleus"/>
    <property type="evidence" value="ECO:0007669"/>
    <property type="project" value="TreeGrafter"/>
</dbReference>
<accession>A0A8C6ZPL1</accession>
<dbReference type="Gene3D" id="3.40.50.300">
    <property type="entry name" value="P-loop containing nucleotide triphosphate hydrolases"/>
    <property type="match status" value="1"/>
</dbReference>
<reference evidence="1" key="1">
    <citation type="submission" date="2025-08" db="UniProtKB">
        <authorList>
            <consortium name="Ensembl"/>
        </authorList>
    </citation>
    <scope>IDENTIFICATION</scope>
</reference>
<keyword evidence="2" id="KW-1185">Reference proteome</keyword>
<reference evidence="1" key="2">
    <citation type="submission" date="2025-09" db="UniProtKB">
        <authorList>
            <consortium name="Ensembl"/>
        </authorList>
    </citation>
    <scope>IDENTIFICATION</scope>
</reference>
<dbReference type="AlphaFoldDB" id="A0A8C6ZPL1"/>
<organism evidence="1 2">
    <name type="scientific">Nothoprocta perdicaria</name>
    <name type="common">Chilean tinamou</name>
    <name type="synonym">Crypturus perdicarius</name>
    <dbReference type="NCBI Taxonomy" id="30464"/>
    <lineage>
        <taxon>Eukaryota</taxon>
        <taxon>Metazoa</taxon>
        <taxon>Chordata</taxon>
        <taxon>Craniata</taxon>
        <taxon>Vertebrata</taxon>
        <taxon>Euteleostomi</taxon>
        <taxon>Archelosauria</taxon>
        <taxon>Archosauria</taxon>
        <taxon>Dinosauria</taxon>
        <taxon>Saurischia</taxon>
        <taxon>Theropoda</taxon>
        <taxon>Coelurosauria</taxon>
        <taxon>Aves</taxon>
        <taxon>Palaeognathae</taxon>
        <taxon>Tinamiformes</taxon>
        <taxon>Tinamidae</taxon>
        <taxon>Nothoprocta</taxon>
    </lineage>
</organism>
<evidence type="ECO:0000313" key="1">
    <source>
        <dbReference type="Ensembl" id="ENSNPEP00000017172.1"/>
    </source>
</evidence>
<dbReference type="InterPro" id="IPR052772">
    <property type="entry name" value="Endo/PolyKinase_Domain-Protein"/>
</dbReference>
<gene>
    <name evidence="1" type="primary">N4BP2</name>
</gene>
<dbReference type="PANTHER" id="PTHR46535:SF1">
    <property type="entry name" value="NEDD4-BINDING PROTEIN 2"/>
    <property type="match status" value="1"/>
</dbReference>
<proteinExistence type="predicted"/>
<dbReference type="InterPro" id="IPR027417">
    <property type="entry name" value="P-loop_NTPase"/>
</dbReference>
<protein>
    <submittedName>
        <fullName evidence="1">NEDD4 binding protein 2</fullName>
    </submittedName>
</protein>
<dbReference type="Ensembl" id="ENSNPET00000017595.1">
    <property type="protein sequence ID" value="ENSNPEP00000017172.1"/>
    <property type="gene ID" value="ENSNPEG00000012760.1"/>
</dbReference>